<sequence length="212" mass="24172">MKTLQLVFILLLISPLTLAQKVLAWEPKEKNPANMPLDEQGEIRFHELVSLPNLASDNIFKRAHRWAKNTYLSADDVILHSKRKLVIRGSIKTKTDVLVGHRLVLEVSRGQYQVTVDSLHYLYDMNSFSMKFPAKVIRTIRLHSYGASADDFYAFYNFLYSYSVAQKADTTQSKRMALIYANAQGSTLAEIKQTIEEGLASLKKNMENEANQ</sequence>
<name>A0ABW3Q5I3_9BACT</name>
<dbReference type="Proteomes" id="UP001597116">
    <property type="component" value="Unassembled WGS sequence"/>
</dbReference>
<protein>
    <recommendedName>
        <fullName evidence="1">DUF4468 domain-containing protein</fullName>
    </recommendedName>
</protein>
<proteinExistence type="predicted"/>
<evidence type="ECO:0000259" key="1">
    <source>
        <dbReference type="Pfam" id="PF14730"/>
    </source>
</evidence>
<dbReference type="Gene3D" id="3.30.530.80">
    <property type="match status" value="1"/>
</dbReference>
<organism evidence="2 3">
    <name type="scientific">Larkinella insperata</name>
    <dbReference type="NCBI Taxonomy" id="332158"/>
    <lineage>
        <taxon>Bacteria</taxon>
        <taxon>Pseudomonadati</taxon>
        <taxon>Bacteroidota</taxon>
        <taxon>Cytophagia</taxon>
        <taxon>Cytophagales</taxon>
        <taxon>Spirosomataceae</taxon>
        <taxon>Larkinella</taxon>
    </lineage>
</organism>
<gene>
    <name evidence="2" type="ORF">ACFQ4C_07560</name>
</gene>
<evidence type="ECO:0000313" key="2">
    <source>
        <dbReference type="EMBL" id="MFD1140959.1"/>
    </source>
</evidence>
<feature type="domain" description="DUF4468" evidence="1">
    <location>
        <begin position="45"/>
        <end position="121"/>
    </location>
</feature>
<dbReference type="RefSeq" id="WP_379884074.1">
    <property type="nucleotide sequence ID" value="NZ_JBHTLP010000004.1"/>
</dbReference>
<evidence type="ECO:0000313" key="3">
    <source>
        <dbReference type="Proteomes" id="UP001597116"/>
    </source>
</evidence>
<keyword evidence="3" id="KW-1185">Reference proteome</keyword>
<dbReference type="EMBL" id="JBHTLP010000004">
    <property type="protein sequence ID" value="MFD1140959.1"/>
    <property type="molecule type" value="Genomic_DNA"/>
</dbReference>
<dbReference type="InterPro" id="IPR027823">
    <property type="entry name" value="DUF4468"/>
</dbReference>
<accession>A0ABW3Q5I3</accession>
<comment type="caution">
    <text evidence="2">The sequence shown here is derived from an EMBL/GenBank/DDBJ whole genome shotgun (WGS) entry which is preliminary data.</text>
</comment>
<dbReference type="Pfam" id="PF14730">
    <property type="entry name" value="DUF4468"/>
    <property type="match status" value="1"/>
</dbReference>
<reference evidence="3" key="1">
    <citation type="journal article" date="2019" name="Int. J. Syst. Evol. Microbiol.">
        <title>The Global Catalogue of Microorganisms (GCM) 10K type strain sequencing project: providing services to taxonomists for standard genome sequencing and annotation.</title>
        <authorList>
            <consortium name="The Broad Institute Genomics Platform"/>
            <consortium name="The Broad Institute Genome Sequencing Center for Infectious Disease"/>
            <person name="Wu L."/>
            <person name="Ma J."/>
        </authorList>
    </citation>
    <scope>NUCLEOTIDE SEQUENCE [LARGE SCALE GENOMIC DNA]</scope>
    <source>
        <strain evidence="3">CCUG 55608</strain>
    </source>
</reference>